<accession>A0A250F8Q1</accession>
<evidence type="ECO:0000313" key="2">
    <source>
        <dbReference type="EMBL" id="PTX08673.1"/>
    </source>
</evidence>
<keyword evidence="3" id="KW-1185">Reference proteome</keyword>
<reference evidence="2 4" key="3">
    <citation type="submission" date="2018-04" db="EMBL/GenBank/DDBJ databases">
        <title>Genomic Encyclopedia of Archaeal and Bacterial Type Strains, Phase II (KMG-II): from individual species to whole genera.</title>
        <authorList>
            <person name="Goeker M."/>
        </authorList>
    </citation>
    <scope>NUCLEOTIDE SEQUENCE [LARGE SCALE GENOMIC DNA]</scope>
    <source>
        <strain evidence="2 4">DSM 22902</strain>
    </source>
</reference>
<dbReference type="GeneID" id="84579744"/>
<evidence type="ECO:0000313" key="3">
    <source>
        <dbReference type="Proteomes" id="UP000217276"/>
    </source>
</evidence>
<dbReference type="Proteomes" id="UP000243985">
    <property type="component" value="Unassembled WGS sequence"/>
</dbReference>
<organism evidence="1 3">
    <name type="scientific">Capnocytophaga leadbetteri</name>
    <dbReference type="NCBI Taxonomy" id="327575"/>
    <lineage>
        <taxon>Bacteria</taxon>
        <taxon>Pseudomonadati</taxon>
        <taxon>Bacteroidota</taxon>
        <taxon>Flavobacteriia</taxon>
        <taxon>Flavobacteriales</taxon>
        <taxon>Flavobacteriaceae</taxon>
        <taxon>Capnocytophaga</taxon>
    </lineage>
</organism>
<sequence>MSELEEIKEGNGQLSIELDEQIAQGVYANLAIINHSATEFVVDFVSVMPGMPKGKVRSRVILTPEHAKRLLGALAENIRHYEDAHGMIAEKSDTHTIPLFGITGEA</sequence>
<evidence type="ECO:0000313" key="4">
    <source>
        <dbReference type="Proteomes" id="UP000243985"/>
    </source>
</evidence>
<dbReference type="Pfam" id="PF11950">
    <property type="entry name" value="DUF3467"/>
    <property type="match status" value="1"/>
</dbReference>
<dbReference type="KEGG" id="clk:CGC53_03640"/>
<dbReference type="AlphaFoldDB" id="A0A250F8Q1"/>
<protein>
    <submittedName>
        <fullName evidence="2">Uncharacterized protein DUF3467</fullName>
    </submittedName>
</protein>
<dbReference type="Proteomes" id="UP000217276">
    <property type="component" value="Chromosome"/>
</dbReference>
<dbReference type="EMBL" id="QBKG01000001">
    <property type="protein sequence ID" value="PTX08673.1"/>
    <property type="molecule type" value="Genomic_DNA"/>
</dbReference>
<evidence type="ECO:0000313" key="1">
    <source>
        <dbReference type="EMBL" id="ATA81503.1"/>
    </source>
</evidence>
<reference evidence="1" key="1">
    <citation type="journal article" date="2017" name="Genome Announc.">
        <title>Twelve Complete Reference Genomes of Clinical Isolates in the Capnocytophaga Genus.</title>
        <authorList>
            <person name="Villarma A."/>
            <person name="Gulvik C.A."/>
            <person name="Rowe L.A."/>
            <person name="Sheth M."/>
            <person name="Juieng P."/>
            <person name="Nicholson A.C."/>
            <person name="Loparev V.N."/>
            <person name="McQuiston J.R."/>
        </authorList>
    </citation>
    <scope>NUCLEOTIDE SEQUENCE</scope>
    <source>
        <strain evidence="1">H6253</strain>
    </source>
</reference>
<name>A0A250F8Q1_9FLAO</name>
<dbReference type="RefSeq" id="WP_095913389.1">
    <property type="nucleotide sequence ID" value="NZ_CAJPPO010000003.1"/>
</dbReference>
<gene>
    <name evidence="2" type="ORF">C8P65_101341</name>
    <name evidence="1" type="ORF">CGC53_03640</name>
</gene>
<proteinExistence type="predicted"/>
<dbReference type="InterPro" id="IPR021857">
    <property type="entry name" value="DUF3467"/>
</dbReference>
<dbReference type="EMBL" id="CP022384">
    <property type="protein sequence ID" value="ATA81503.1"/>
    <property type="molecule type" value="Genomic_DNA"/>
</dbReference>
<reference evidence="3" key="2">
    <citation type="submission" date="2017-06" db="EMBL/GenBank/DDBJ databases">
        <title>Capnocytophaga spp. assemblies.</title>
        <authorList>
            <person name="Gulvik C.A."/>
        </authorList>
    </citation>
    <scope>NUCLEOTIDE SEQUENCE [LARGE SCALE GENOMIC DNA]</scope>
    <source>
        <strain evidence="3">H6253</strain>
    </source>
</reference>